<organism evidence="3 4">
    <name type="scientific">Candida viswanathii</name>
    <dbReference type="NCBI Taxonomy" id="5486"/>
    <lineage>
        <taxon>Eukaryota</taxon>
        <taxon>Fungi</taxon>
        <taxon>Dikarya</taxon>
        <taxon>Ascomycota</taxon>
        <taxon>Saccharomycotina</taxon>
        <taxon>Pichiomycetes</taxon>
        <taxon>Debaryomycetaceae</taxon>
        <taxon>Candida/Lodderomyces clade</taxon>
        <taxon>Candida</taxon>
    </lineage>
</organism>
<name>A0A367XLX3_9ASCO</name>
<reference evidence="3 4" key="1">
    <citation type="submission" date="2018-06" db="EMBL/GenBank/DDBJ databases">
        <title>Whole genome sequencing of Candida tropicalis (genome annotated by CSBL at Korea University).</title>
        <authorList>
            <person name="Ahn J."/>
        </authorList>
    </citation>
    <scope>NUCLEOTIDE SEQUENCE [LARGE SCALE GENOMIC DNA]</scope>
    <source>
        <strain evidence="3 4">ATCC 20962</strain>
    </source>
</reference>
<dbReference type="Proteomes" id="UP000253472">
    <property type="component" value="Unassembled WGS sequence"/>
</dbReference>
<proteinExistence type="predicted"/>
<keyword evidence="1" id="KW-0659">Purine metabolism</keyword>
<dbReference type="AlphaFoldDB" id="A0A367XLX3"/>
<dbReference type="GO" id="GO:0006144">
    <property type="term" value="P:purine nucleobase metabolic process"/>
    <property type="evidence" value="ECO:0007669"/>
    <property type="project" value="UniProtKB-KW"/>
</dbReference>
<dbReference type="InterPro" id="IPR036778">
    <property type="entry name" value="OHCU_decarboxylase_sf"/>
</dbReference>
<dbReference type="STRING" id="5486.A0A367XLX3"/>
<dbReference type="InterPro" id="IPR018020">
    <property type="entry name" value="OHCU_decarboxylase"/>
</dbReference>
<dbReference type="SUPFAM" id="SSF158694">
    <property type="entry name" value="UraD-Like"/>
    <property type="match status" value="1"/>
</dbReference>
<keyword evidence="4" id="KW-1185">Reference proteome</keyword>
<dbReference type="Pfam" id="PF09349">
    <property type="entry name" value="OHCU_decarbox"/>
    <property type="match status" value="1"/>
</dbReference>
<dbReference type="EMBL" id="QLNQ01000030">
    <property type="protein sequence ID" value="RCK54635.1"/>
    <property type="molecule type" value="Genomic_DNA"/>
</dbReference>
<feature type="domain" description="Oxo-4-hydroxy-4-carboxy-5-ureidoimidazoline decarboxylase" evidence="2">
    <location>
        <begin position="11"/>
        <end position="179"/>
    </location>
</feature>
<dbReference type="Gene3D" id="1.10.3330.10">
    <property type="entry name" value="Oxo-4-hydroxy-4-carboxy-5-ureidoimidazoline decarboxylase"/>
    <property type="match status" value="1"/>
</dbReference>
<dbReference type="OrthoDB" id="5398391at2759"/>
<gene>
    <name evidence="3" type="primary">allB1_1</name>
    <name evidence="3" type="ORF">Cantr_04783</name>
</gene>
<evidence type="ECO:0000313" key="3">
    <source>
        <dbReference type="EMBL" id="RCK54635.1"/>
    </source>
</evidence>
<dbReference type="PANTHER" id="PTHR37987">
    <property type="entry name" value="CHROMOSOME 9, WHOLE GENOME SHOTGUN SEQUENCE"/>
    <property type="match status" value="1"/>
</dbReference>
<evidence type="ECO:0000313" key="4">
    <source>
        <dbReference type="Proteomes" id="UP000253472"/>
    </source>
</evidence>
<sequence length="186" mass="21327">MALPSIATLKQLPQADQKHVLDQLFEPCDTLSNFIFIKVLPQDFSSYPDFINLVRSELIVFLRINEHAHNSYGEELSPVINEIISAHPRLGEPKKEALSVHSSNEQKTLNSDPEIVSKLKKMNEKYEQRFPGLRYVVFVNGRNRLEILDDMNKRIDRGDIKLEREHAFNAMCDIALDRAGKLGVKL</sequence>
<dbReference type="PANTHER" id="PTHR37987:SF1">
    <property type="entry name" value="OXO-4-HYDROXY-4-CARBOXY-5-UREIDOIMIDAZOLINE DECARBOXYLASE DOMAIN-CONTAINING PROTEIN"/>
    <property type="match status" value="1"/>
</dbReference>
<comment type="caution">
    <text evidence="3">The sequence shown here is derived from an EMBL/GenBank/DDBJ whole genome shotgun (WGS) entry which is preliminary data.</text>
</comment>
<evidence type="ECO:0000256" key="1">
    <source>
        <dbReference type="ARBA" id="ARBA00022631"/>
    </source>
</evidence>
<accession>A0A367XLX3</accession>
<protein>
    <submittedName>
        <fullName evidence="3">Putative allantoinase 1</fullName>
    </submittedName>
</protein>
<evidence type="ECO:0000259" key="2">
    <source>
        <dbReference type="Pfam" id="PF09349"/>
    </source>
</evidence>